<keyword evidence="3" id="KW-1185">Reference proteome</keyword>
<keyword evidence="1" id="KW-0472">Membrane</keyword>
<keyword evidence="1" id="KW-0812">Transmembrane</keyword>
<dbReference type="RefSeq" id="WP_200106204.1">
    <property type="nucleotide sequence ID" value="NZ_JAEHFV010000003.1"/>
</dbReference>
<name>A0A934PKY0_9FLAO</name>
<dbReference type="AlphaFoldDB" id="A0A934PKY0"/>
<organism evidence="2 3">
    <name type="scientific">Flavobacterium agrisoli</name>
    <dbReference type="NCBI Taxonomy" id="2793066"/>
    <lineage>
        <taxon>Bacteria</taxon>
        <taxon>Pseudomonadati</taxon>
        <taxon>Bacteroidota</taxon>
        <taxon>Flavobacteriia</taxon>
        <taxon>Flavobacteriales</taxon>
        <taxon>Flavobacteriaceae</taxon>
        <taxon>Flavobacterium</taxon>
    </lineage>
</organism>
<dbReference type="Proteomes" id="UP000609172">
    <property type="component" value="Unassembled WGS sequence"/>
</dbReference>
<evidence type="ECO:0000313" key="2">
    <source>
        <dbReference type="EMBL" id="MBK0370077.1"/>
    </source>
</evidence>
<dbReference type="EMBL" id="JAEHFV010000003">
    <property type="protein sequence ID" value="MBK0370077.1"/>
    <property type="molecule type" value="Genomic_DNA"/>
</dbReference>
<reference evidence="2" key="1">
    <citation type="submission" date="2020-12" db="EMBL/GenBank/DDBJ databases">
        <title>Bacterial novel species Flavobacterium sp. SE-1-e isolated from soil.</title>
        <authorList>
            <person name="Jung H.-Y."/>
        </authorList>
    </citation>
    <scope>NUCLEOTIDE SEQUENCE</scope>
    <source>
        <strain evidence="2">SE-1-e</strain>
    </source>
</reference>
<proteinExistence type="predicted"/>
<comment type="caution">
    <text evidence="2">The sequence shown here is derived from an EMBL/GenBank/DDBJ whole genome shotgun (WGS) entry which is preliminary data.</text>
</comment>
<accession>A0A934PKY0</accession>
<protein>
    <submittedName>
        <fullName evidence="2">Uncharacterized protein</fullName>
    </submittedName>
</protein>
<sequence>MINNTLNDYKKTIREKFELEKNGSHADTFLSLSRAKLRKLCFELFQNISNTDDLKIFETFLGFPFTLDCKKKLNDETDKFRPIEKFLKGESDPTDITTLNMAAILVDSTPRPYLKFSKTPKVFTKPENIVIDTIIDNNAEIPETLKKWKETSRKIKIEKESSGKDKKKLKLIIMVSIIIFIIVSLAFIYLPKKRCMEWQEDHYEIVDCQLENNGLVRVPYDQSQIDLRRIWPCDTTTFFKDGKAILWYCKSGKEIELYNKPGFDPVFDKPLKAVTHYILTTHFSHLNNPQATN</sequence>
<evidence type="ECO:0000313" key="3">
    <source>
        <dbReference type="Proteomes" id="UP000609172"/>
    </source>
</evidence>
<keyword evidence="1" id="KW-1133">Transmembrane helix</keyword>
<gene>
    <name evidence="2" type="ORF">I5M07_09500</name>
</gene>
<feature type="transmembrane region" description="Helical" evidence="1">
    <location>
        <begin position="171"/>
        <end position="190"/>
    </location>
</feature>
<evidence type="ECO:0000256" key="1">
    <source>
        <dbReference type="SAM" id="Phobius"/>
    </source>
</evidence>